<feature type="transmembrane region" description="Helical" evidence="1">
    <location>
        <begin position="59"/>
        <end position="79"/>
    </location>
</feature>
<keyword evidence="1" id="KW-1133">Transmembrane helix</keyword>
<reference evidence="3 4" key="1">
    <citation type="journal article" date="2016" name="Int. J. Syst. Evol. Microbiol.">
        <title>Ensifer glycinis sp. nov., an novel rhizobial species associated with Glycine spp.</title>
        <authorList>
            <person name="Yan H."/>
            <person name="Yan J."/>
            <person name="Sui X.H."/>
            <person name="Wang E.T."/>
            <person name="Chen W.X."/>
            <person name="Zhang X.X."/>
            <person name="Chen W.F."/>
        </authorList>
    </citation>
    <scope>NUCLEOTIDE SEQUENCE [LARGE SCALE GENOMIC DNA]</scope>
    <source>
        <strain evidence="3 4">CCBAU 23380</strain>
    </source>
</reference>
<feature type="domain" description="VanZ-like" evidence="2">
    <location>
        <begin position="41"/>
        <end position="106"/>
    </location>
</feature>
<comment type="caution">
    <text evidence="3">The sequence shown here is derived from an EMBL/GenBank/DDBJ whole genome shotgun (WGS) entry which is preliminary data.</text>
</comment>
<dbReference type="OrthoDB" id="7908547at2"/>
<dbReference type="InterPro" id="IPR006976">
    <property type="entry name" value="VanZ-like"/>
</dbReference>
<protein>
    <recommendedName>
        <fullName evidence="2">VanZ-like domain-containing protein</fullName>
    </recommendedName>
</protein>
<organism evidence="3 4">
    <name type="scientific">Sinorhizobium glycinis</name>
    <dbReference type="NCBI Taxonomy" id="1472378"/>
    <lineage>
        <taxon>Bacteria</taxon>
        <taxon>Pseudomonadati</taxon>
        <taxon>Pseudomonadota</taxon>
        <taxon>Alphaproteobacteria</taxon>
        <taxon>Hyphomicrobiales</taxon>
        <taxon>Rhizobiaceae</taxon>
        <taxon>Sinorhizobium/Ensifer group</taxon>
        <taxon>Sinorhizobium</taxon>
    </lineage>
</organism>
<evidence type="ECO:0000256" key="1">
    <source>
        <dbReference type="SAM" id="Phobius"/>
    </source>
</evidence>
<feature type="transmembrane region" description="Helical" evidence="1">
    <location>
        <begin position="91"/>
        <end position="110"/>
    </location>
</feature>
<dbReference type="InterPro" id="IPR017015">
    <property type="entry name" value="UCP033367_VanZ"/>
</dbReference>
<evidence type="ECO:0000313" key="4">
    <source>
        <dbReference type="Proteomes" id="UP000094025"/>
    </source>
</evidence>
<dbReference type="Proteomes" id="UP000094025">
    <property type="component" value="Unassembled WGS sequence"/>
</dbReference>
<dbReference type="AlphaFoldDB" id="A0A178XX27"/>
<name>A0A178XX27_9HYPH</name>
<evidence type="ECO:0000259" key="2">
    <source>
        <dbReference type="Pfam" id="PF04892"/>
    </source>
</evidence>
<keyword evidence="1" id="KW-0812">Transmembrane</keyword>
<dbReference type="RefSeq" id="WP_064241994.1">
    <property type="nucleotide sequence ID" value="NZ_LPUX01000055.1"/>
</dbReference>
<dbReference type="EMBL" id="LPUX01000055">
    <property type="protein sequence ID" value="OAP39858.1"/>
    <property type="molecule type" value="Genomic_DNA"/>
</dbReference>
<dbReference type="STRING" id="1472378.AU381_09930"/>
<dbReference type="PIRSF" id="PIRSF033367">
    <property type="entry name" value="UCP033367_VanZ"/>
    <property type="match status" value="1"/>
</dbReference>
<proteinExistence type="predicted"/>
<dbReference type="Pfam" id="PF04892">
    <property type="entry name" value="VanZ"/>
    <property type="match status" value="1"/>
</dbReference>
<keyword evidence="1" id="KW-0472">Membrane</keyword>
<evidence type="ECO:0000313" key="3">
    <source>
        <dbReference type="EMBL" id="OAP39858.1"/>
    </source>
</evidence>
<sequence>MNFRRKAAVVGWLLLGLIAYSTLSPIGMRPHIGTWVHVERFGAYGLLGFLFATAYPRRIPVVLGMVLGAAFAFELLQMLSADRHARVEDVAVKMTGAAFGVGAAWFALVLRSRYE</sequence>
<keyword evidence="4" id="KW-1185">Reference proteome</keyword>
<feature type="transmembrane region" description="Helical" evidence="1">
    <location>
        <begin position="33"/>
        <end position="52"/>
    </location>
</feature>
<accession>A0A178XX27</accession>
<gene>
    <name evidence="3" type="ORF">AU381_09930</name>
</gene>